<organism evidence="3">
    <name type="scientific">marine sediment metagenome</name>
    <dbReference type="NCBI Taxonomy" id="412755"/>
    <lineage>
        <taxon>unclassified sequences</taxon>
        <taxon>metagenomes</taxon>
        <taxon>ecological metagenomes</taxon>
    </lineage>
</organism>
<protein>
    <recommendedName>
        <fullName evidence="2">Methyltransferase domain-containing protein</fullName>
    </recommendedName>
</protein>
<comment type="caution">
    <text evidence="3">The sequence shown here is derived from an EMBL/GenBank/DDBJ whole genome shotgun (WGS) entry which is preliminary data.</text>
</comment>
<gene>
    <name evidence="3" type="ORF">S03H2_42613</name>
</gene>
<dbReference type="Pfam" id="PF13847">
    <property type="entry name" value="Methyltransf_31"/>
    <property type="match status" value="1"/>
</dbReference>
<name>X1H1G9_9ZZZZ</name>
<sequence>MVINNLSSKKEIEKWICSQSWYQRIQLSNGLVTPGKVDCKQRLSFLESAEISGRSVLDIGCNSGYYCLWAKKQGAAKVVGIDINKDRLQQARTLAEIESLEIEYCIKPIAEISELGRFDTVFCFAVLTEISDLLGSLQALTTVISHKVFVELALAKP</sequence>
<dbReference type="PANTHER" id="PTHR43861:SF3">
    <property type="entry name" value="PUTATIVE (AFU_ORTHOLOGUE AFUA_2G14390)-RELATED"/>
    <property type="match status" value="1"/>
</dbReference>
<reference evidence="3" key="1">
    <citation type="journal article" date="2014" name="Front. Microbiol.">
        <title>High frequency of phylogenetically diverse reductive dehalogenase-homologous genes in deep subseafloor sedimentary metagenomes.</title>
        <authorList>
            <person name="Kawai M."/>
            <person name="Futagami T."/>
            <person name="Toyoda A."/>
            <person name="Takaki Y."/>
            <person name="Nishi S."/>
            <person name="Hori S."/>
            <person name="Arai W."/>
            <person name="Tsubouchi T."/>
            <person name="Morono Y."/>
            <person name="Uchiyama I."/>
            <person name="Ito T."/>
            <person name="Fujiyama A."/>
            <person name="Inagaki F."/>
            <person name="Takami H."/>
        </authorList>
    </citation>
    <scope>NUCLEOTIDE SEQUENCE</scope>
    <source>
        <strain evidence="3">Expedition CK06-06</strain>
    </source>
</reference>
<dbReference type="Gene3D" id="3.40.50.150">
    <property type="entry name" value="Vaccinia Virus protein VP39"/>
    <property type="match status" value="1"/>
</dbReference>
<keyword evidence="1" id="KW-0808">Transferase</keyword>
<dbReference type="InterPro" id="IPR029063">
    <property type="entry name" value="SAM-dependent_MTases_sf"/>
</dbReference>
<evidence type="ECO:0000313" key="3">
    <source>
        <dbReference type="EMBL" id="GAH63976.1"/>
    </source>
</evidence>
<accession>X1H1G9</accession>
<dbReference type="EMBL" id="BARU01026538">
    <property type="protein sequence ID" value="GAH63976.1"/>
    <property type="molecule type" value="Genomic_DNA"/>
</dbReference>
<feature type="non-terminal residue" evidence="3">
    <location>
        <position position="157"/>
    </location>
</feature>
<dbReference type="SUPFAM" id="SSF53335">
    <property type="entry name" value="S-adenosyl-L-methionine-dependent methyltransferases"/>
    <property type="match status" value="1"/>
</dbReference>
<dbReference type="AlphaFoldDB" id="X1H1G9"/>
<evidence type="ECO:0000259" key="2">
    <source>
        <dbReference type="Pfam" id="PF13847"/>
    </source>
</evidence>
<proteinExistence type="predicted"/>
<dbReference type="PANTHER" id="PTHR43861">
    <property type="entry name" value="TRANS-ACONITATE 2-METHYLTRANSFERASE-RELATED"/>
    <property type="match status" value="1"/>
</dbReference>
<feature type="domain" description="Methyltransferase" evidence="2">
    <location>
        <begin position="53"/>
        <end position="145"/>
    </location>
</feature>
<dbReference type="CDD" id="cd02440">
    <property type="entry name" value="AdoMet_MTases"/>
    <property type="match status" value="1"/>
</dbReference>
<evidence type="ECO:0000256" key="1">
    <source>
        <dbReference type="ARBA" id="ARBA00022679"/>
    </source>
</evidence>
<dbReference type="InterPro" id="IPR025714">
    <property type="entry name" value="Methyltranfer_dom"/>
</dbReference>
<dbReference type="GO" id="GO:0016740">
    <property type="term" value="F:transferase activity"/>
    <property type="evidence" value="ECO:0007669"/>
    <property type="project" value="UniProtKB-KW"/>
</dbReference>